<dbReference type="SUPFAM" id="SSF53335">
    <property type="entry name" value="S-adenosyl-L-methionine-dependent methyltransferases"/>
    <property type="match status" value="1"/>
</dbReference>
<dbReference type="GO" id="GO:0008757">
    <property type="term" value="F:S-adenosylmethionine-dependent methyltransferase activity"/>
    <property type="evidence" value="ECO:0007669"/>
    <property type="project" value="InterPro"/>
</dbReference>
<feature type="domain" description="Methyltransferase type 11" evidence="1">
    <location>
        <begin position="42"/>
        <end position="144"/>
    </location>
</feature>
<dbReference type="GO" id="GO:0032259">
    <property type="term" value="P:methylation"/>
    <property type="evidence" value="ECO:0007669"/>
    <property type="project" value="UniProtKB-KW"/>
</dbReference>
<dbReference type="CDD" id="cd02440">
    <property type="entry name" value="AdoMet_MTases"/>
    <property type="match status" value="1"/>
</dbReference>
<dbReference type="InterPro" id="IPR013216">
    <property type="entry name" value="Methyltransf_11"/>
</dbReference>
<gene>
    <name evidence="2" type="ORF">GKC30_12735</name>
</gene>
<organism evidence="2 3">
    <name type="scientific">Pseudodesulfovibrio alkaliphilus</name>
    <dbReference type="NCBI Taxonomy" id="2661613"/>
    <lineage>
        <taxon>Bacteria</taxon>
        <taxon>Pseudomonadati</taxon>
        <taxon>Thermodesulfobacteriota</taxon>
        <taxon>Desulfovibrionia</taxon>
        <taxon>Desulfovibrionales</taxon>
        <taxon>Desulfovibrionaceae</taxon>
    </lineage>
</organism>
<name>A0A7K1KRF6_9BACT</name>
<keyword evidence="2" id="KW-0808">Transferase</keyword>
<proteinExistence type="predicted"/>
<dbReference type="Pfam" id="PF08241">
    <property type="entry name" value="Methyltransf_11"/>
    <property type="match status" value="1"/>
</dbReference>
<evidence type="ECO:0000313" key="3">
    <source>
        <dbReference type="Proteomes" id="UP000461162"/>
    </source>
</evidence>
<dbReference type="InterPro" id="IPR029063">
    <property type="entry name" value="SAM-dependent_MTases_sf"/>
</dbReference>
<keyword evidence="2" id="KW-0489">Methyltransferase</keyword>
<accession>A0A7K1KRF6</accession>
<sequence>MDHDRNHCRGQAAQGSGPSSFWLQNPAPLFAAMALEKGMVFVDAGCGAGEYSLHAAKILGSEGRIFALDARSRSVDWLNSRQPNTGEAPITGLVCDITESLPLAAGQADVVMLGTVLHIRSVRDKADRLFSEIRRILRPEGMLAVLECKKEEADFGPPLLARLSPEDVAAVAGPQGFRMVSELLQPYTYLACFRPC</sequence>
<keyword evidence="3" id="KW-1185">Reference proteome</keyword>
<evidence type="ECO:0000259" key="1">
    <source>
        <dbReference type="Pfam" id="PF08241"/>
    </source>
</evidence>
<dbReference type="Proteomes" id="UP000461162">
    <property type="component" value="Unassembled WGS sequence"/>
</dbReference>
<protein>
    <submittedName>
        <fullName evidence="2">Methyltransferase domain-containing protein</fullName>
    </submittedName>
</protein>
<reference evidence="2 3" key="1">
    <citation type="submission" date="2019-11" db="EMBL/GenBank/DDBJ databases">
        <title>Pseudodesulfovibrio alkaliphilus, sp. nov., an alkaliphilic sulfate-reducing bacteria from mud volcano of Taman peninsula, Russia.</title>
        <authorList>
            <person name="Frolova A."/>
            <person name="Merkel A.Y."/>
            <person name="Slobodkin A.I."/>
        </authorList>
    </citation>
    <scope>NUCLEOTIDE SEQUENCE [LARGE SCALE GENOMIC DNA]</scope>
    <source>
        <strain evidence="2 3">F-1</strain>
    </source>
</reference>
<comment type="caution">
    <text evidence="2">The sequence shown here is derived from an EMBL/GenBank/DDBJ whole genome shotgun (WGS) entry which is preliminary data.</text>
</comment>
<evidence type="ECO:0000313" key="2">
    <source>
        <dbReference type="EMBL" id="MUM78502.1"/>
    </source>
</evidence>
<dbReference type="Gene3D" id="3.40.50.150">
    <property type="entry name" value="Vaccinia Virus protein VP39"/>
    <property type="match status" value="1"/>
</dbReference>
<dbReference type="AlphaFoldDB" id="A0A7K1KRF6"/>
<dbReference type="RefSeq" id="WP_155935305.1">
    <property type="nucleotide sequence ID" value="NZ_WODC01000009.1"/>
</dbReference>
<dbReference type="EMBL" id="WODC01000009">
    <property type="protein sequence ID" value="MUM78502.1"/>
    <property type="molecule type" value="Genomic_DNA"/>
</dbReference>